<sequence>MEEATEHDINTVQNKSATKEEVVKKPLSAASALGATSLLTFVILALCWLVGFASRLFAIIRFESIIHEFDPWFNYRATHYMVENNFYKFLNWFDERAWYPLGRIVGGTVYPGLMVTSGAIHYVLNSLNFPIHIRDVCVFLAPTFSGLTAIATYFLTKEIWSPGAGLFAACFIAISPGYTSRSVAGSYDNEGIAIFALQFTYFLWLRSVRTGSVYWAVLTALSYFYMVSAWGGYVFIINLIPLHVLVLVIIGRYSSRIYVAYSTFYVLGQLLAMQIPFVGFQPVKTSEHMAAFGVFGLLQLIAAVRYMQSRITRSQSVVLLISVVVSTIVLGLGAIMLLTYAGYIAPWSGRFYSLWDTGYAKIHIPIIASVSEHQPTTWVSFFFDLHITAAIFPAGLWLCIKRVNDERVFVILYAVTAVYFAGVMVRLMLTLTPVVCVLAGVACSQLFQQYMVDDNLKDDDKEHPDPRYYDKPRTSSQPNPKGKRKVTQEPAYNSNVAANADSSDNIGMNTRSFVIVAFLFFMLMYVVHCTYVTSNAYSHPSVVLQSHTSRGRIIMDDFREAYYWLRQNTHDDARVMSWWDYGYQIAGMANRTTLVDNNTWNNSHIALVGMAMSSNESYAYEIMRDLDVDYVLVIFGGVIGYSGDDINKFLWMVRIAEGEHPKIIREADYFTENGEYSVGEQASQTMLNSIMYKMSYYRFGEMNVGYGQQAGMDRTRGYVIGKTDVTLTHLEEAYTTENWLVRIYKVKKPENRPTIKYKERKIKSKRSPYVSKKTVNNKKGSIRT</sequence>
<evidence type="ECO:0000256" key="3">
    <source>
        <dbReference type="ARBA" id="ARBA00004477"/>
    </source>
</evidence>
<keyword evidence="16" id="KW-0464">Manganese</keyword>
<keyword evidence="10" id="KW-0479">Metal-binding</keyword>
<feature type="transmembrane region" description="Helical" evidence="19">
    <location>
        <begin position="378"/>
        <end position="400"/>
    </location>
</feature>
<feature type="compositionally biased region" description="Basic and acidic residues" evidence="18">
    <location>
        <begin position="457"/>
        <end position="473"/>
    </location>
</feature>
<comment type="subcellular location">
    <subcellularLocation>
        <location evidence="3">Endoplasmic reticulum membrane</location>
        <topology evidence="3">Multi-pass membrane protein</topology>
    </subcellularLocation>
</comment>
<evidence type="ECO:0000256" key="2">
    <source>
        <dbReference type="ARBA" id="ARBA00001946"/>
    </source>
</evidence>
<evidence type="ECO:0000256" key="13">
    <source>
        <dbReference type="ARBA" id="ARBA00022989"/>
    </source>
</evidence>
<feature type="transmembrane region" description="Helical" evidence="19">
    <location>
        <begin position="104"/>
        <end position="124"/>
    </location>
</feature>
<dbReference type="WBParaSite" id="PSU_v2.g2533.t1">
    <property type="protein sequence ID" value="PSU_v2.g2533.t1"/>
    <property type="gene ID" value="PSU_v2.g2533"/>
</dbReference>
<feature type="compositionally biased region" description="Polar residues" evidence="18">
    <location>
        <begin position="773"/>
        <end position="784"/>
    </location>
</feature>
<feature type="transmembrane region" description="Helical" evidence="19">
    <location>
        <begin position="223"/>
        <end position="250"/>
    </location>
</feature>
<comment type="catalytic activity">
    <reaction evidence="17">
        <text>a di-trans,poly-cis-dolichyl diphosphooligosaccharide + L-asparaginyl-[protein] = N(4)-(oligosaccharide-(1-&gt;4)-N-acetyl-beta-D-glucosaminyl-(1-&gt;4)-N-acetyl-beta-D-glucosaminyl)-L-asparaginyl-[protein] + a di-trans,poly-cis-dolichyl diphosphate + H(+)</text>
        <dbReference type="Rhea" id="RHEA:22980"/>
        <dbReference type="Rhea" id="RHEA-COMP:12804"/>
        <dbReference type="Rhea" id="RHEA-COMP:12805"/>
        <dbReference type="Rhea" id="RHEA-COMP:19506"/>
        <dbReference type="Rhea" id="RHEA-COMP:19509"/>
        <dbReference type="ChEBI" id="CHEBI:15378"/>
        <dbReference type="ChEBI" id="CHEBI:50347"/>
        <dbReference type="ChEBI" id="CHEBI:57497"/>
        <dbReference type="ChEBI" id="CHEBI:57570"/>
        <dbReference type="ChEBI" id="CHEBI:132529"/>
        <dbReference type="EC" id="2.4.99.18"/>
    </reaction>
</comment>
<evidence type="ECO:0000256" key="11">
    <source>
        <dbReference type="ARBA" id="ARBA00022824"/>
    </source>
</evidence>
<feature type="transmembrane region" description="Helical" evidence="19">
    <location>
        <begin position="319"/>
        <end position="345"/>
    </location>
</feature>
<evidence type="ECO:0000259" key="21">
    <source>
        <dbReference type="Pfam" id="PF21436"/>
    </source>
</evidence>
<protein>
    <recommendedName>
        <fullName evidence="6">dolichyl-diphosphooligosaccharide--protein glycotransferase</fullName>
        <ecNumber evidence="6">2.4.99.18</ecNumber>
    </recommendedName>
</protein>
<name>A0A914YSA3_9BILA</name>
<evidence type="ECO:0000256" key="10">
    <source>
        <dbReference type="ARBA" id="ARBA00022723"/>
    </source>
</evidence>
<dbReference type="GO" id="GO:0004579">
    <property type="term" value="F:dolichyl-diphosphooligosaccharide-protein glycotransferase activity"/>
    <property type="evidence" value="ECO:0007669"/>
    <property type="project" value="UniProtKB-EC"/>
</dbReference>
<reference evidence="23" key="1">
    <citation type="submission" date="2022-11" db="UniProtKB">
        <authorList>
            <consortium name="WormBaseParasite"/>
        </authorList>
    </citation>
    <scope>IDENTIFICATION</scope>
</reference>
<evidence type="ECO:0000256" key="1">
    <source>
        <dbReference type="ARBA" id="ARBA00001936"/>
    </source>
</evidence>
<dbReference type="Gene3D" id="3.40.50.12610">
    <property type="match status" value="1"/>
</dbReference>
<evidence type="ECO:0000256" key="18">
    <source>
        <dbReference type="SAM" id="MobiDB-lite"/>
    </source>
</evidence>
<keyword evidence="22" id="KW-1185">Reference proteome</keyword>
<evidence type="ECO:0000256" key="17">
    <source>
        <dbReference type="ARBA" id="ARBA00048829"/>
    </source>
</evidence>
<dbReference type="GO" id="GO:0043687">
    <property type="term" value="P:post-translational protein modification"/>
    <property type="evidence" value="ECO:0007669"/>
    <property type="project" value="TreeGrafter"/>
</dbReference>
<accession>A0A914YSA3</accession>
<evidence type="ECO:0000313" key="22">
    <source>
        <dbReference type="Proteomes" id="UP000887577"/>
    </source>
</evidence>
<evidence type="ECO:0000259" key="20">
    <source>
        <dbReference type="Pfam" id="PF02516"/>
    </source>
</evidence>
<feature type="transmembrane region" description="Helical" evidence="19">
    <location>
        <begin position="136"/>
        <end position="154"/>
    </location>
</feature>
<dbReference type="GO" id="GO:0008250">
    <property type="term" value="C:oligosaccharyltransferase complex"/>
    <property type="evidence" value="ECO:0007669"/>
    <property type="project" value="UniProtKB-ARBA"/>
</dbReference>
<dbReference type="PANTHER" id="PTHR13872">
    <property type="entry name" value="DOLICHYL-DIPHOSPHOOLIGOSACCHARIDE--PROTEIN GLYCOSYLTRANSFERASE SUBUNIT"/>
    <property type="match status" value="1"/>
</dbReference>
<keyword evidence="15" id="KW-0325">Glycoprotein</keyword>
<comment type="pathway">
    <text evidence="4">Protein modification; protein glycosylation.</text>
</comment>
<feature type="transmembrane region" description="Helical" evidence="19">
    <location>
        <begin position="513"/>
        <end position="533"/>
    </location>
</feature>
<evidence type="ECO:0000256" key="19">
    <source>
        <dbReference type="SAM" id="Phobius"/>
    </source>
</evidence>
<keyword evidence="13 19" id="KW-1133">Transmembrane helix</keyword>
<keyword evidence="14 19" id="KW-0472">Membrane</keyword>
<proteinExistence type="inferred from homology"/>
<keyword evidence="7" id="KW-0328">Glycosyltransferase</keyword>
<dbReference type="Pfam" id="PF02516">
    <property type="entry name" value="STT3"/>
    <property type="match status" value="1"/>
</dbReference>
<evidence type="ECO:0000256" key="7">
    <source>
        <dbReference type="ARBA" id="ARBA00022676"/>
    </source>
</evidence>
<keyword evidence="12" id="KW-0460">Magnesium</keyword>
<dbReference type="PANTHER" id="PTHR13872:SF1">
    <property type="entry name" value="DOLICHYL-DIPHOSPHOOLIGOSACCHARIDE--PROTEIN GLYCOSYLTRANSFERASE SUBUNIT STT3B"/>
    <property type="match status" value="1"/>
</dbReference>
<keyword evidence="8" id="KW-0808">Transferase</keyword>
<dbReference type="InterPro" id="IPR003674">
    <property type="entry name" value="Oligo_trans_STT3"/>
</dbReference>
<dbReference type="AlphaFoldDB" id="A0A914YSA3"/>
<evidence type="ECO:0000256" key="16">
    <source>
        <dbReference type="ARBA" id="ARBA00023211"/>
    </source>
</evidence>
<dbReference type="GO" id="GO:0046872">
    <property type="term" value="F:metal ion binding"/>
    <property type="evidence" value="ECO:0007669"/>
    <property type="project" value="UniProtKB-KW"/>
</dbReference>
<keyword evidence="11" id="KW-0256">Endoplasmic reticulum</keyword>
<feature type="transmembrane region" description="Helical" evidence="19">
    <location>
        <begin position="29"/>
        <end position="51"/>
    </location>
</feature>
<feature type="domain" description="Oligosaccharyl transferase STT3 N-terminal" evidence="20">
    <location>
        <begin position="39"/>
        <end position="439"/>
    </location>
</feature>
<evidence type="ECO:0000256" key="15">
    <source>
        <dbReference type="ARBA" id="ARBA00023180"/>
    </source>
</evidence>
<feature type="transmembrane region" description="Helical" evidence="19">
    <location>
        <begin position="257"/>
        <end position="277"/>
    </location>
</feature>
<feature type="region of interest" description="Disordered" evidence="18">
    <location>
        <begin position="762"/>
        <end position="784"/>
    </location>
</feature>
<comment type="similarity">
    <text evidence="5">Belongs to the STT3 family.</text>
</comment>
<feature type="domain" description="STT3/PglB/AglB core" evidence="21">
    <location>
        <begin position="574"/>
        <end position="631"/>
    </location>
</feature>
<feature type="transmembrane region" description="Helical" evidence="19">
    <location>
        <begin position="431"/>
        <end position="447"/>
    </location>
</feature>
<evidence type="ECO:0000256" key="6">
    <source>
        <dbReference type="ARBA" id="ARBA00012605"/>
    </source>
</evidence>
<evidence type="ECO:0000256" key="14">
    <source>
        <dbReference type="ARBA" id="ARBA00023136"/>
    </source>
</evidence>
<dbReference type="EC" id="2.4.99.18" evidence="6"/>
<evidence type="ECO:0000256" key="9">
    <source>
        <dbReference type="ARBA" id="ARBA00022692"/>
    </source>
</evidence>
<dbReference type="Proteomes" id="UP000887577">
    <property type="component" value="Unplaced"/>
</dbReference>
<dbReference type="Pfam" id="PF21436">
    <property type="entry name" value="STT3-PglB_core"/>
    <property type="match status" value="1"/>
</dbReference>
<comment type="cofactor">
    <cofactor evidence="1">
        <name>Mn(2+)</name>
        <dbReference type="ChEBI" id="CHEBI:29035"/>
    </cofactor>
</comment>
<feature type="transmembrane region" description="Helical" evidence="19">
    <location>
        <begin position="289"/>
        <end position="307"/>
    </location>
</feature>
<dbReference type="FunFam" id="3.40.50.12610:FF:000001">
    <property type="entry name" value="Dolichyl-diphosphooligosaccharide--protein glycosyltransferase subunit STT3B"/>
    <property type="match status" value="1"/>
</dbReference>
<evidence type="ECO:0000256" key="12">
    <source>
        <dbReference type="ARBA" id="ARBA00022842"/>
    </source>
</evidence>
<feature type="transmembrane region" description="Helical" evidence="19">
    <location>
        <begin position="160"/>
        <end position="179"/>
    </location>
</feature>
<dbReference type="InterPro" id="IPR048307">
    <property type="entry name" value="STT3_N"/>
</dbReference>
<evidence type="ECO:0000256" key="5">
    <source>
        <dbReference type="ARBA" id="ARBA00010810"/>
    </source>
</evidence>
<keyword evidence="9 19" id="KW-0812">Transmembrane</keyword>
<comment type="cofactor">
    <cofactor evidence="2">
        <name>Mg(2+)</name>
        <dbReference type="ChEBI" id="CHEBI:18420"/>
    </cofactor>
</comment>
<dbReference type="InterPro" id="IPR048999">
    <property type="entry name" value="STT3-PglB_core"/>
</dbReference>
<evidence type="ECO:0000256" key="8">
    <source>
        <dbReference type="ARBA" id="ARBA00022679"/>
    </source>
</evidence>
<evidence type="ECO:0000313" key="23">
    <source>
        <dbReference type="WBParaSite" id="PSU_v2.g2533.t1"/>
    </source>
</evidence>
<organism evidence="22 23">
    <name type="scientific">Panagrolaimus superbus</name>
    <dbReference type="NCBI Taxonomy" id="310955"/>
    <lineage>
        <taxon>Eukaryota</taxon>
        <taxon>Metazoa</taxon>
        <taxon>Ecdysozoa</taxon>
        <taxon>Nematoda</taxon>
        <taxon>Chromadorea</taxon>
        <taxon>Rhabditida</taxon>
        <taxon>Tylenchina</taxon>
        <taxon>Panagrolaimomorpha</taxon>
        <taxon>Panagrolaimoidea</taxon>
        <taxon>Panagrolaimidae</taxon>
        <taxon>Panagrolaimus</taxon>
    </lineage>
</organism>
<feature type="region of interest" description="Disordered" evidence="18">
    <location>
        <begin position="457"/>
        <end position="490"/>
    </location>
</feature>
<dbReference type="GO" id="GO:0018279">
    <property type="term" value="P:protein N-linked glycosylation via asparagine"/>
    <property type="evidence" value="ECO:0007669"/>
    <property type="project" value="TreeGrafter"/>
</dbReference>
<feature type="transmembrane region" description="Helical" evidence="19">
    <location>
        <begin position="191"/>
        <end position="217"/>
    </location>
</feature>
<feature type="transmembrane region" description="Helical" evidence="19">
    <location>
        <begin position="407"/>
        <end position="425"/>
    </location>
</feature>
<evidence type="ECO:0000256" key="4">
    <source>
        <dbReference type="ARBA" id="ARBA00004922"/>
    </source>
</evidence>